<dbReference type="PANTHER" id="PTHR33958:SF1">
    <property type="entry name" value="CILIA- AND FLAGELLA-ASSOCIATED PROTEIN 418"/>
    <property type="match status" value="1"/>
</dbReference>
<dbReference type="Proteomes" id="UP000013827">
    <property type="component" value="Unassembled WGS sequence"/>
</dbReference>
<name>A0A0D3JYR3_EMIH1</name>
<dbReference type="HOGENOM" id="CLU_1247390_0_0_1"/>
<comment type="subcellular location">
    <subcellularLocation>
        <location evidence="2">Cytoplasm</location>
    </subcellularLocation>
    <subcellularLocation>
        <location evidence="1">Photoreceptor inner segment</location>
    </subcellularLocation>
</comment>
<dbReference type="InterPro" id="IPR029239">
    <property type="entry name" value="CFAP418"/>
</dbReference>
<feature type="domain" description="Ig-like" evidence="7">
    <location>
        <begin position="89"/>
        <end position="178"/>
    </location>
</feature>
<evidence type="ECO:0000256" key="1">
    <source>
        <dbReference type="ARBA" id="ARBA00004437"/>
    </source>
</evidence>
<keyword evidence="3" id="KW-0963">Cytoplasm</keyword>
<evidence type="ECO:0000313" key="9">
    <source>
        <dbReference type="Proteomes" id="UP000013827"/>
    </source>
</evidence>
<evidence type="ECO:0000256" key="5">
    <source>
        <dbReference type="ARBA" id="ARBA00026215"/>
    </source>
</evidence>
<dbReference type="Pfam" id="PF14996">
    <property type="entry name" value="RMP"/>
    <property type="match status" value="1"/>
</dbReference>
<dbReference type="InterPro" id="IPR007110">
    <property type="entry name" value="Ig-like_dom"/>
</dbReference>
<dbReference type="RefSeq" id="XP_005781077.1">
    <property type="nucleotide sequence ID" value="XM_005781020.1"/>
</dbReference>
<reference evidence="9" key="1">
    <citation type="journal article" date="2013" name="Nature">
        <title>Pan genome of the phytoplankton Emiliania underpins its global distribution.</title>
        <authorList>
            <person name="Read B.A."/>
            <person name="Kegel J."/>
            <person name="Klute M.J."/>
            <person name="Kuo A."/>
            <person name="Lefebvre S.C."/>
            <person name="Maumus F."/>
            <person name="Mayer C."/>
            <person name="Miller J."/>
            <person name="Monier A."/>
            <person name="Salamov A."/>
            <person name="Young J."/>
            <person name="Aguilar M."/>
            <person name="Claverie J.M."/>
            <person name="Frickenhaus S."/>
            <person name="Gonzalez K."/>
            <person name="Herman E.K."/>
            <person name="Lin Y.C."/>
            <person name="Napier J."/>
            <person name="Ogata H."/>
            <person name="Sarno A.F."/>
            <person name="Shmutz J."/>
            <person name="Schroeder D."/>
            <person name="de Vargas C."/>
            <person name="Verret F."/>
            <person name="von Dassow P."/>
            <person name="Valentin K."/>
            <person name="Van de Peer Y."/>
            <person name="Wheeler G."/>
            <person name="Dacks J.B."/>
            <person name="Delwiche C.F."/>
            <person name="Dyhrman S.T."/>
            <person name="Glockner G."/>
            <person name="John U."/>
            <person name="Richards T."/>
            <person name="Worden A.Z."/>
            <person name="Zhang X."/>
            <person name="Grigoriev I.V."/>
            <person name="Allen A.E."/>
            <person name="Bidle K."/>
            <person name="Borodovsky M."/>
            <person name="Bowler C."/>
            <person name="Brownlee C."/>
            <person name="Cock J.M."/>
            <person name="Elias M."/>
            <person name="Gladyshev V.N."/>
            <person name="Groth M."/>
            <person name="Guda C."/>
            <person name="Hadaegh A."/>
            <person name="Iglesias-Rodriguez M.D."/>
            <person name="Jenkins J."/>
            <person name="Jones B.M."/>
            <person name="Lawson T."/>
            <person name="Leese F."/>
            <person name="Lindquist E."/>
            <person name="Lobanov A."/>
            <person name="Lomsadze A."/>
            <person name="Malik S.B."/>
            <person name="Marsh M.E."/>
            <person name="Mackinder L."/>
            <person name="Mock T."/>
            <person name="Mueller-Roeber B."/>
            <person name="Pagarete A."/>
            <person name="Parker M."/>
            <person name="Probert I."/>
            <person name="Quesneville H."/>
            <person name="Raines C."/>
            <person name="Rensing S.A."/>
            <person name="Riano-Pachon D.M."/>
            <person name="Richier S."/>
            <person name="Rokitta S."/>
            <person name="Shiraiwa Y."/>
            <person name="Soanes D.M."/>
            <person name="van der Giezen M."/>
            <person name="Wahlund T.M."/>
            <person name="Williams B."/>
            <person name="Wilson W."/>
            <person name="Wolfe G."/>
            <person name="Wurch L.L."/>
        </authorList>
    </citation>
    <scope>NUCLEOTIDE SEQUENCE</scope>
</reference>
<keyword evidence="9" id="KW-1185">Reference proteome</keyword>
<dbReference type="PANTHER" id="PTHR33958">
    <property type="entry name" value="PROTEIN C8ORF37"/>
    <property type="match status" value="1"/>
</dbReference>
<dbReference type="PaxDb" id="2903-EOD28648"/>
<reference evidence="8" key="2">
    <citation type="submission" date="2024-10" db="UniProtKB">
        <authorList>
            <consortium name="EnsemblProtists"/>
        </authorList>
    </citation>
    <scope>IDENTIFICATION</scope>
</reference>
<dbReference type="AlphaFoldDB" id="A0A0D3JYR3"/>
<feature type="compositionally biased region" description="Basic and acidic residues" evidence="6">
    <location>
        <begin position="12"/>
        <end position="32"/>
    </location>
</feature>
<evidence type="ECO:0000256" key="6">
    <source>
        <dbReference type="SAM" id="MobiDB-lite"/>
    </source>
</evidence>
<evidence type="ECO:0000256" key="4">
    <source>
        <dbReference type="ARBA" id="ARBA00024819"/>
    </source>
</evidence>
<sequence>MGCGASTRRPRQPPDLEPERAPPPESPSKVDETAAAADQGDQLPSPRPKAAGPGDGATVQDDWDDWDEEEADEATAEEAEVSAVRVVQPSGAVACAKGGGSALLCGSALDSAVNARLSCTSCGYRVLRLPHSRWAPDVDYYWMRNFCPDGRMPGRWDEDLAKLCAKLVADDEAAAYACGCSWQSVVGEKELGGAGGTPAMPHGGARLENCEAQLLNWVVSYS</sequence>
<organism evidence="8 9">
    <name type="scientific">Emiliania huxleyi (strain CCMP1516)</name>
    <dbReference type="NCBI Taxonomy" id="280463"/>
    <lineage>
        <taxon>Eukaryota</taxon>
        <taxon>Haptista</taxon>
        <taxon>Haptophyta</taxon>
        <taxon>Prymnesiophyceae</taxon>
        <taxon>Isochrysidales</taxon>
        <taxon>Noelaerhabdaceae</taxon>
        <taxon>Emiliania</taxon>
    </lineage>
</organism>
<dbReference type="PROSITE" id="PS50835">
    <property type="entry name" value="IG_LIKE"/>
    <property type="match status" value="1"/>
</dbReference>
<dbReference type="GeneID" id="17274193"/>
<dbReference type="EnsemblProtists" id="EOD28648">
    <property type="protein sequence ID" value="EOD28648"/>
    <property type="gene ID" value="EMIHUDRAFT_234796"/>
</dbReference>
<evidence type="ECO:0000256" key="3">
    <source>
        <dbReference type="ARBA" id="ARBA00022490"/>
    </source>
</evidence>
<dbReference type="KEGG" id="ehx:EMIHUDRAFT_234796"/>
<evidence type="ECO:0000256" key="2">
    <source>
        <dbReference type="ARBA" id="ARBA00004496"/>
    </source>
</evidence>
<protein>
    <recommendedName>
        <fullName evidence="5">Cilia- and flagella-associated protein 418</fullName>
    </recommendedName>
</protein>
<accession>A0A0D3JYR3</accession>
<proteinExistence type="predicted"/>
<dbReference type="GO" id="GO:0005829">
    <property type="term" value="C:cytosol"/>
    <property type="evidence" value="ECO:0007669"/>
    <property type="project" value="TreeGrafter"/>
</dbReference>
<evidence type="ECO:0000313" key="8">
    <source>
        <dbReference type="EnsemblProtists" id="EOD28648"/>
    </source>
</evidence>
<comment type="function">
    <text evidence="4">May be involved in photoreceptor outer segment disk morphogenesis.</text>
</comment>
<feature type="region of interest" description="Disordered" evidence="6">
    <location>
        <begin position="1"/>
        <end position="62"/>
    </location>
</feature>
<evidence type="ECO:0000259" key="7">
    <source>
        <dbReference type="PROSITE" id="PS50835"/>
    </source>
</evidence>